<dbReference type="RefSeq" id="WP_394818640.1">
    <property type="nucleotide sequence ID" value="NZ_JAWJZY010000001.1"/>
</dbReference>
<dbReference type="PANTHER" id="PTHR47017:SF1">
    <property type="entry name" value="ACYL-COA"/>
    <property type="match status" value="1"/>
</dbReference>
<dbReference type="InterPro" id="IPR007434">
    <property type="entry name" value="FemAB-like"/>
</dbReference>
<gene>
    <name evidence="1" type="ORF">DOFOFD_01120</name>
</gene>
<dbReference type="Proteomes" id="UP001312908">
    <property type="component" value="Unassembled WGS sequence"/>
</dbReference>
<evidence type="ECO:0000313" key="2">
    <source>
        <dbReference type="Proteomes" id="UP001312908"/>
    </source>
</evidence>
<dbReference type="EMBL" id="JAWJZY010000001">
    <property type="protein sequence ID" value="MEE8657620.1"/>
    <property type="molecule type" value="Genomic_DNA"/>
</dbReference>
<dbReference type="PANTHER" id="PTHR47017">
    <property type="entry name" value="ACYL-COA"/>
    <property type="match status" value="1"/>
</dbReference>
<dbReference type="Pfam" id="PF04339">
    <property type="entry name" value="FemAB_like"/>
    <property type="match status" value="1"/>
</dbReference>
<accession>A0ABU7TYT7</accession>
<evidence type="ECO:0000313" key="1">
    <source>
        <dbReference type="EMBL" id="MEE8657620.1"/>
    </source>
</evidence>
<organism evidence="1 2">
    <name type="scientific">Sorlinia euscelidii</name>
    <dbReference type="NCBI Taxonomy" id="3081148"/>
    <lineage>
        <taxon>Bacteria</taxon>
        <taxon>Pseudomonadati</taxon>
        <taxon>Pseudomonadota</taxon>
        <taxon>Alphaproteobacteria</taxon>
        <taxon>Acetobacterales</taxon>
        <taxon>Acetobacteraceae</taxon>
        <taxon>Sorlinia</taxon>
    </lineage>
</organism>
<reference evidence="1 2" key="1">
    <citation type="submission" date="2023-10" db="EMBL/GenBank/DDBJ databases">
        <title>Sorlinia euscelidii gen. nov., sp. nov., an acetic acid bacteria isolated from the gut of Euscelidius variegatus emitter.</title>
        <authorList>
            <person name="Michoud G."/>
            <person name="Marasco R."/>
            <person name="Seferji K."/>
            <person name="Gonella E."/>
            <person name="Garuglieri E."/>
            <person name="Alma A."/>
            <person name="Mapelli F."/>
            <person name="Borin S."/>
            <person name="Daffonchio D."/>
            <person name="Crotti E."/>
        </authorList>
    </citation>
    <scope>NUCLEOTIDE SEQUENCE [LARGE SCALE GENOMIC DNA]</scope>
    <source>
        <strain evidence="1 2">EV16P</strain>
    </source>
</reference>
<keyword evidence="2" id="KW-1185">Reference proteome</keyword>
<proteinExistence type="predicted"/>
<dbReference type="Gene3D" id="3.40.630.30">
    <property type="match status" value="1"/>
</dbReference>
<dbReference type="InterPro" id="IPR016181">
    <property type="entry name" value="Acyl_CoA_acyltransferase"/>
</dbReference>
<protein>
    <submittedName>
        <fullName evidence="1">GNAT family N-acetyltransferase</fullName>
    </submittedName>
</protein>
<comment type="caution">
    <text evidence="1">The sequence shown here is derived from an EMBL/GenBank/DDBJ whole genome shotgun (WGS) entry which is preliminary data.</text>
</comment>
<dbReference type="SUPFAM" id="SSF55729">
    <property type="entry name" value="Acyl-CoA N-acyltransferases (Nat)"/>
    <property type="match status" value="1"/>
</dbReference>
<sequence length="384" mass="42918">MTGDGFSIAPGAEAIPPADWRLCAGDDVLTGRDFFLALEQSGSAVPSRGWHPCHGVLRENGQVQAIAPLYVKSHSLGEYVFDQPWAEAFMQAGGQYYPKLSGCVPFTPVSGARILCSPAGLAADSVKRRMAAYMVEMTRSAGLSSVHLTFCTKEEAALLAKLGWLTRRGLQFHWTNDAYADFSAFLDSLTSRKRKMIRKERELASSYGLKFSTRSGDTLRPDEWRRIDALYRATTDRRWGNAYLTPGFFATLAASRGENIILMTASHHEEIAAAALNIWSGDTLYGRYWCCAEDWPALHFELCYYQAIEWAIAHQLKRVEAGAQGTHKILRGYRPTYTWAAHHIAHEGLRNAVRDFLVEETAQMAAQKRAFEAALPYRNIFSCE</sequence>
<name>A0ABU7TYT7_9PROT</name>